<protein>
    <submittedName>
        <fullName evidence="1">Uncharacterized protein</fullName>
    </submittedName>
</protein>
<dbReference type="AlphaFoldDB" id="G0URL4"/>
<sequence>MLFPLLLCWERCRVCGHRVAYTALCMYPGFFSQPLLRKEKRARMSTSLFLPRCSWFAYFKHFLNYINKHFGFHLLAPNKEAEKLANKDIKKNRVRVTSVILKIIVSVGRNNTNQGAQFSHTYLRKGG</sequence>
<reference evidence="1" key="1">
    <citation type="journal article" date="2012" name="Proc. Natl. Acad. Sci. U.S.A.">
        <title>Antigenic diversity is generated by distinct evolutionary mechanisms in African trypanosome species.</title>
        <authorList>
            <person name="Jackson A.P."/>
            <person name="Berry A."/>
            <person name="Aslett M."/>
            <person name="Allison H.C."/>
            <person name="Burton P."/>
            <person name="Vavrova-Anderson J."/>
            <person name="Brown R."/>
            <person name="Browne H."/>
            <person name="Corton N."/>
            <person name="Hauser H."/>
            <person name="Gamble J."/>
            <person name="Gilderthorp R."/>
            <person name="Marcello L."/>
            <person name="McQuillan J."/>
            <person name="Otto T.D."/>
            <person name="Quail M.A."/>
            <person name="Sanders M.J."/>
            <person name="van Tonder A."/>
            <person name="Ginger M.L."/>
            <person name="Field M.C."/>
            <person name="Barry J.D."/>
            <person name="Hertz-Fowler C."/>
            <person name="Berriman M."/>
        </authorList>
    </citation>
    <scope>NUCLEOTIDE SEQUENCE</scope>
    <source>
        <strain evidence="1">IL3000</strain>
    </source>
</reference>
<proteinExistence type="predicted"/>
<accession>G0URL4</accession>
<gene>
    <name evidence="1" type="ORF">TCIL3000_8_2450</name>
</gene>
<name>G0URL4_TRYCI</name>
<evidence type="ECO:0000313" key="1">
    <source>
        <dbReference type="EMBL" id="CCC92026.1"/>
    </source>
</evidence>
<dbReference type="EMBL" id="HE575321">
    <property type="protein sequence ID" value="CCC92026.1"/>
    <property type="molecule type" value="Genomic_DNA"/>
</dbReference>
<organism evidence="1">
    <name type="scientific">Trypanosoma congolense (strain IL3000)</name>
    <dbReference type="NCBI Taxonomy" id="1068625"/>
    <lineage>
        <taxon>Eukaryota</taxon>
        <taxon>Discoba</taxon>
        <taxon>Euglenozoa</taxon>
        <taxon>Kinetoplastea</taxon>
        <taxon>Metakinetoplastina</taxon>
        <taxon>Trypanosomatida</taxon>
        <taxon>Trypanosomatidae</taxon>
        <taxon>Trypanosoma</taxon>
        <taxon>Nannomonas</taxon>
    </lineage>
</organism>